<reference evidence="2 3" key="2">
    <citation type="submission" date="2009-02" db="EMBL/GenBank/DDBJ databases">
        <title>Draft genome sequence of Holdemania filiformis DSM 12042.</title>
        <authorList>
            <person name="Sudarsanam P."/>
            <person name="Ley R."/>
            <person name="Guruge J."/>
            <person name="Turnbaugh P.J."/>
            <person name="Mahowald M."/>
            <person name="Liep D."/>
            <person name="Gordon J."/>
        </authorList>
    </citation>
    <scope>NUCLEOTIDE SEQUENCE [LARGE SCALE GENOMIC DNA]</scope>
    <source>
        <strain evidence="2 3">DSM 12042</strain>
    </source>
</reference>
<gene>
    <name evidence="2" type="ORF">HOLDEFILI_01065</name>
</gene>
<keyword evidence="1" id="KW-0812">Transmembrane</keyword>
<proteinExistence type="predicted"/>
<evidence type="ECO:0000313" key="2">
    <source>
        <dbReference type="EMBL" id="EEF68779.1"/>
    </source>
</evidence>
<organism evidence="2 3">
    <name type="scientific">Holdemania filiformis DSM 12042</name>
    <dbReference type="NCBI Taxonomy" id="545696"/>
    <lineage>
        <taxon>Bacteria</taxon>
        <taxon>Bacillati</taxon>
        <taxon>Bacillota</taxon>
        <taxon>Erysipelotrichia</taxon>
        <taxon>Erysipelotrichales</taxon>
        <taxon>Erysipelotrichaceae</taxon>
        <taxon>Holdemania</taxon>
    </lineage>
</organism>
<evidence type="ECO:0000256" key="1">
    <source>
        <dbReference type="SAM" id="Phobius"/>
    </source>
</evidence>
<protein>
    <submittedName>
        <fullName evidence="2">Uncharacterized protein</fullName>
    </submittedName>
</protein>
<accession>B9Y5I3</accession>
<comment type="caution">
    <text evidence="2">The sequence shown here is derived from an EMBL/GenBank/DDBJ whole genome shotgun (WGS) entry which is preliminary data.</text>
</comment>
<dbReference type="Proteomes" id="UP000005950">
    <property type="component" value="Unassembled WGS sequence"/>
</dbReference>
<keyword evidence="1" id="KW-1133">Transmembrane helix</keyword>
<feature type="transmembrane region" description="Helical" evidence="1">
    <location>
        <begin position="15"/>
        <end position="38"/>
    </location>
</feature>
<dbReference type="HOGENOM" id="CLU_1675514_0_0_9"/>
<name>B9Y5I3_9FIRM</name>
<keyword evidence="1" id="KW-0472">Membrane</keyword>
<sequence>MLPRQLQVDIPRLPAIAFLTAKAFPAVIPVMVCGSAVFKIMRMIRDQMSIDSLVFQHIHNGDIKGFQRSPAAVKKIQLSGMQLTPGRHARHASSIKMIESDAVFFQPLKIRRDHPVVAIVRQIVAGQGVKHDHDCAHSSPPEIFFFYPITSFLVILY</sequence>
<evidence type="ECO:0000313" key="3">
    <source>
        <dbReference type="Proteomes" id="UP000005950"/>
    </source>
</evidence>
<reference evidence="2 3" key="1">
    <citation type="submission" date="2008-12" db="EMBL/GenBank/DDBJ databases">
        <authorList>
            <person name="Fulton L."/>
            <person name="Clifton S."/>
            <person name="Fulton B."/>
            <person name="Xu J."/>
            <person name="Minx P."/>
            <person name="Pepin K.H."/>
            <person name="Johnson M."/>
            <person name="Bhonagiri V."/>
            <person name="Nash W.E."/>
            <person name="Mardis E.R."/>
            <person name="Wilson R.K."/>
        </authorList>
    </citation>
    <scope>NUCLEOTIDE SEQUENCE [LARGE SCALE GENOMIC DNA]</scope>
    <source>
        <strain evidence="2 3">DSM 12042</strain>
    </source>
</reference>
<dbReference type="EMBL" id="ACCF01000059">
    <property type="protein sequence ID" value="EEF68779.1"/>
    <property type="molecule type" value="Genomic_DNA"/>
</dbReference>
<dbReference type="AlphaFoldDB" id="B9Y5I3"/>